<gene>
    <name evidence="15" type="primary">LOC111601941</name>
</gene>
<dbReference type="GO" id="GO:0055086">
    <property type="term" value="P:nucleobase-containing small molecule metabolic process"/>
    <property type="evidence" value="ECO:0007669"/>
    <property type="project" value="UniProtKB-ARBA"/>
</dbReference>
<dbReference type="GO" id="GO:0004126">
    <property type="term" value="F:cytidine deaminase activity"/>
    <property type="evidence" value="ECO:0007669"/>
    <property type="project" value="UniProtKB-UniRule"/>
</dbReference>
<dbReference type="PANTHER" id="PTHR11644">
    <property type="entry name" value="CYTIDINE DEAMINASE"/>
    <property type="match status" value="1"/>
</dbReference>
<feature type="binding site" evidence="11">
    <location>
        <position position="117"/>
    </location>
    <ligand>
        <name>Zn(2+)</name>
        <dbReference type="ChEBI" id="CHEBI:29105"/>
        <note>catalytic</note>
    </ligand>
</feature>
<evidence type="ECO:0000256" key="10">
    <source>
        <dbReference type="PIRSR" id="PIRSR606262-1"/>
    </source>
</evidence>
<dbReference type="InterPro" id="IPR050202">
    <property type="entry name" value="Cyt/Deoxycyt_deaminase"/>
</dbReference>
<accession>A0A6J1M190</accession>
<dbReference type="EC" id="3.5.4.5" evidence="4 12"/>
<dbReference type="RefSeq" id="XP_023174564.2">
    <property type="nucleotide sequence ID" value="XM_023318796.2"/>
</dbReference>
<dbReference type="GeneID" id="111601941"/>
<evidence type="ECO:0000256" key="5">
    <source>
        <dbReference type="ARBA" id="ARBA00022723"/>
    </source>
</evidence>
<evidence type="ECO:0000256" key="11">
    <source>
        <dbReference type="PIRSR" id="PIRSR606262-3"/>
    </source>
</evidence>
<dbReference type="PANTHER" id="PTHR11644:SF2">
    <property type="entry name" value="CYTIDINE DEAMINASE"/>
    <property type="match status" value="1"/>
</dbReference>
<dbReference type="InterPro" id="IPR016193">
    <property type="entry name" value="Cytidine_deaminase-like"/>
</dbReference>
<protein>
    <recommendedName>
        <fullName evidence="4 12">Cytidine deaminase</fullName>
        <ecNumber evidence="4 12">3.5.4.5</ecNumber>
    </recommendedName>
    <alternativeName>
        <fullName evidence="8 12">Cytidine aminohydrolase</fullName>
    </alternativeName>
</protein>
<keyword evidence="6 12" id="KW-0378">Hydrolase</keyword>
<dbReference type="OrthoDB" id="414540at2759"/>
<reference evidence="15" key="1">
    <citation type="submission" date="2025-08" db="UniProtKB">
        <authorList>
            <consortium name="RefSeq"/>
        </authorList>
    </citation>
    <scope>IDENTIFICATION</scope>
    <source>
        <strain evidence="15">15085-1641.00</strain>
        <tissue evidence="15">Whole body</tissue>
    </source>
</reference>
<comment type="catalytic activity">
    <reaction evidence="12">
        <text>2'-deoxycytidine + H2O + H(+) = 2'-deoxyuridine + NH4(+)</text>
        <dbReference type="Rhea" id="RHEA:13433"/>
        <dbReference type="ChEBI" id="CHEBI:15377"/>
        <dbReference type="ChEBI" id="CHEBI:15378"/>
        <dbReference type="ChEBI" id="CHEBI:15698"/>
        <dbReference type="ChEBI" id="CHEBI:16450"/>
        <dbReference type="ChEBI" id="CHEBI:28938"/>
        <dbReference type="EC" id="3.5.4.5"/>
    </reaction>
</comment>
<dbReference type="InterPro" id="IPR002125">
    <property type="entry name" value="CMP_dCMP_dom"/>
</dbReference>
<evidence type="ECO:0000256" key="4">
    <source>
        <dbReference type="ARBA" id="ARBA00012783"/>
    </source>
</evidence>
<evidence type="ECO:0000256" key="2">
    <source>
        <dbReference type="ARBA" id="ARBA00003949"/>
    </source>
</evidence>
<evidence type="ECO:0000256" key="1">
    <source>
        <dbReference type="ARBA" id="ARBA00001947"/>
    </source>
</evidence>
<dbReference type="Proteomes" id="UP000504633">
    <property type="component" value="Unplaced"/>
</dbReference>
<dbReference type="GO" id="GO:0042802">
    <property type="term" value="F:identical protein binding"/>
    <property type="evidence" value="ECO:0007669"/>
    <property type="project" value="UniProtKB-ARBA"/>
</dbReference>
<feature type="active site" description="Proton donor" evidence="10">
    <location>
        <position position="85"/>
    </location>
</feature>
<comment type="similarity">
    <text evidence="3 12">Belongs to the cytidine and deoxycytidylate deaminase family.</text>
</comment>
<proteinExistence type="inferred from homology"/>
<dbReference type="SUPFAM" id="SSF53927">
    <property type="entry name" value="Cytidine deaminase-like"/>
    <property type="match status" value="1"/>
</dbReference>
<comment type="function">
    <text evidence="2 12">This enzyme scavenges exogenous and endogenous cytidine and 2'-deoxycytidine for UMP synthesis.</text>
</comment>
<dbReference type="KEGG" id="dhe:111601941"/>
<dbReference type="AlphaFoldDB" id="A0A6J1M190"/>
<dbReference type="NCBIfam" id="TIGR01354">
    <property type="entry name" value="cyt_deam_tetra"/>
    <property type="match status" value="1"/>
</dbReference>
<feature type="domain" description="CMP/dCMP-type deaminase" evidence="13">
    <location>
        <begin position="29"/>
        <end position="148"/>
    </location>
</feature>
<name>A0A6J1M190_DROHY</name>
<evidence type="ECO:0000256" key="6">
    <source>
        <dbReference type="ARBA" id="ARBA00022801"/>
    </source>
</evidence>
<evidence type="ECO:0000313" key="14">
    <source>
        <dbReference type="Proteomes" id="UP000504633"/>
    </source>
</evidence>
<dbReference type="PROSITE" id="PS00903">
    <property type="entry name" value="CYT_DCMP_DEAMINASES_1"/>
    <property type="match status" value="1"/>
</dbReference>
<evidence type="ECO:0000256" key="3">
    <source>
        <dbReference type="ARBA" id="ARBA00006576"/>
    </source>
</evidence>
<sequence length="176" mass="19767">MAWRSQSCKRPSYPTAIWSMTYHLVYADATAKELLRAAYQVRQRAYAPYSNFKVGAAFRAKENSREIFTGCNVENAAFTPTSCAERTAITKAVSEGYRQFSSGAVVAYKPDVFISPCGVCRQFIREFAGSTDIPIYIAQANDAQSQQEQQEEPFNSDDPILCTSIFNLLPHSFHTY</sequence>
<feature type="binding site" evidence="11">
    <location>
        <position position="83"/>
    </location>
    <ligand>
        <name>Zn(2+)</name>
        <dbReference type="ChEBI" id="CHEBI:29105"/>
        <note>catalytic</note>
    </ligand>
</feature>
<dbReference type="CDD" id="cd01283">
    <property type="entry name" value="cytidine_deaminase"/>
    <property type="match status" value="1"/>
</dbReference>
<keyword evidence="7 11" id="KW-0862">Zinc</keyword>
<dbReference type="Pfam" id="PF00383">
    <property type="entry name" value="dCMP_cyt_deam_1"/>
    <property type="match status" value="1"/>
</dbReference>
<dbReference type="GO" id="GO:0072527">
    <property type="term" value="P:pyrimidine-containing compound metabolic process"/>
    <property type="evidence" value="ECO:0007669"/>
    <property type="project" value="UniProtKB-ARBA"/>
</dbReference>
<dbReference type="Gene3D" id="3.40.140.10">
    <property type="entry name" value="Cytidine Deaminase, domain 2"/>
    <property type="match status" value="1"/>
</dbReference>
<evidence type="ECO:0000256" key="12">
    <source>
        <dbReference type="RuleBase" id="RU364006"/>
    </source>
</evidence>
<comment type="catalytic activity">
    <reaction evidence="9 12">
        <text>cytidine + H2O + H(+) = uridine + NH4(+)</text>
        <dbReference type="Rhea" id="RHEA:16069"/>
        <dbReference type="ChEBI" id="CHEBI:15377"/>
        <dbReference type="ChEBI" id="CHEBI:15378"/>
        <dbReference type="ChEBI" id="CHEBI:16704"/>
        <dbReference type="ChEBI" id="CHEBI:17562"/>
        <dbReference type="ChEBI" id="CHEBI:28938"/>
        <dbReference type="EC" id="3.5.4.5"/>
    </reaction>
</comment>
<organism evidence="14 15">
    <name type="scientific">Drosophila hydei</name>
    <name type="common">Fruit fly</name>
    <dbReference type="NCBI Taxonomy" id="7224"/>
    <lineage>
        <taxon>Eukaryota</taxon>
        <taxon>Metazoa</taxon>
        <taxon>Ecdysozoa</taxon>
        <taxon>Arthropoda</taxon>
        <taxon>Hexapoda</taxon>
        <taxon>Insecta</taxon>
        <taxon>Pterygota</taxon>
        <taxon>Neoptera</taxon>
        <taxon>Endopterygota</taxon>
        <taxon>Diptera</taxon>
        <taxon>Brachycera</taxon>
        <taxon>Muscomorpha</taxon>
        <taxon>Ephydroidea</taxon>
        <taxon>Drosophilidae</taxon>
        <taxon>Drosophila</taxon>
    </lineage>
</organism>
<evidence type="ECO:0000256" key="8">
    <source>
        <dbReference type="ARBA" id="ARBA00032005"/>
    </source>
</evidence>
<dbReference type="InterPro" id="IPR006262">
    <property type="entry name" value="Cyt_deam_tetra"/>
</dbReference>
<dbReference type="InterPro" id="IPR016192">
    <property type="entry name" value="APOBEC/CMP_deaminase_Zn-bd"/>
</dbReference>
<dbReference type="GO" id="GO:0005829">
    <property type="term" value="C:cytosol"/>
    <property type="evidence" value="ECO:0007669"/>
    <property type="project" value="TreeGrafter"/>
</dbReference>
<dbReference type="GO" id="GO:0008270">
    <property type="term" value="F:zinc ion binding"/>
    <property type="evidence" value="ECO:0007669"/>
    <property type="project" value="UniProtKB-UniRule"/>
</dbReference>
<evidence type="ECO:0000256" key="9">
    <source>
        <dbReference type="ARBA" id="ARBA00049558"/>
    </source>
</evidence>
<feature type="binding site" evidence="11">
    <location>
        <position position="120"/>
    </location>
    <ligand>
        <name>Zn(2+)</name>
        <dbReference type="ChEBI" id="CHEBI:29105"/>
        <note>catalytic</note>
    </ligand>
</feature>
<evidence type="ECO:0000259" key="13">
    <source>
        <dbReference type="PROSITE" id="PS51747"/>
    </source>
</evidence>
<evidence type="ECO:0000313" key="15">
    <source>
        <dbReference type="RefSeq" id="XP_023174564.2"/>
    </source>
</evidence>
<dbReference type="FunFam" id="3.40.140.10:FF:000008">
    <property type="entry name" value="Cytidine deaminase"/>
    <property type="match status" value="1"/>
</dbReference>
<dbReference type="NCBIfam" id="NF004064">
    <property type="entry name" value="PRK05578.1"/>
    <property type="match status" value="1"/>
</dbReference>
<evidence type="ECO:0000256" key="7">
    <source>
        <dbReference type="ARBA" id="ARBA00022833"/>
    </source>
</evidence>
<keyword evidence="5 11" id="KW-0479">Metal-binding</keyword>
<dbReference type="PROSITE" id="PS51747">
    <property type="entry name" value="CYT_DCMP_DEAMINASES_2"/>
    <property type="match status" value="1"/>
</dbReference>
<keyword evidence="14" id="KW-1185">Reference proteome</keyword>
<comment type="cofactor">
    <cofactor evidence="1 11 12">
        <name>Zn(2+)</name>
        <dbReference type="ChEBI" id="CHEBI:29105"/>
    </cofactor>
</comment>